<dbReference type="InterPro" id="IPR051547">
    <property type="entry name" value="TDP2-like"/>
</dbReference>
<dbReference type="InterPro" id="IPR005135">
    <property type="entry name" value="Endo/exonuclease/phosphatase"/>
</dbReference>
<protein>
    <recommendedName>
        <fullName evidence="2">Endonuclease/exonuclease/phosphatase domain-containing protein</fullName>
    </recommendedName>
</protein>
<dbReference type="SMR" id="A0A3B6LRI3"/>
<dbReference type="Gramene" id="TraesWEE_scaffold_011693_01G000100.1">
    <property type="protein sequence ID" value="TraesWEE_scaffold_011693_01G000100.1"/>
    <property type="gene ID" value="TraesWEE_scaffold_011693_01G000100"/>
</dbReference>
<organism evidence="3">
    <name type="scientific">Triticum aestivum</name>
    <name type="common">Wheat</name>
    <dbReference type="NCBI Taxonomy" id="4565"/>
    <lineage>
        <taxon>Eukaryota</taxon>
        <taxon>Viridiplantae</taxon>
        <taxon>Streptophyta</taxon>
        <taxon>Embryophyta</taxon>
        <taxon>Tracheophyta</taxon>
        <taxon>Spermatophyta</taxon>
        <taxon>Magnoliopsida</taxon>
        <taxon>Liliopsida</taxon>
        <taxon>Poales</taxon>
        <taxon>Poaceae</taxon>
        <taxon>BOP clade</taxon>
        <taxon>Pooideae</taxon>
        <taxon>Triticodae</taxon>
        <taxon>Triticeae</taxon>
        <taxon>Triticinae</taxon>
        <taxon>Triticum</taxon>
    </lineage>
</organism>
<dbReference type="GO" id="GO:0016605">
    <property type="term" value="C:PML body"/>
    <property type="evidence" value="ECO:0000318"/>
    <property type="project" value="GO_Central"/>
</dbReference>
<dbReference type="Pfam" id="PF03372">
    <property type="entry name" value="Exo_endo_phos"/>
    <property type="match status" value="1"/>
</dbReference>
<reference evidence="3" key="1">
    <citation type="submission" date="2018-08" db="EMBL/GenBank/DDBJ databases">
        <authorList>
            <person name="Rossello M."/>
        </authorList>
    </citation>
    <scope>NUCLEOTIDE SEQUENCE [LARGE SCALE GENOMIC DNA]</scope>
    <source>
        <strain evidence="3">cv. Chinese Spring</strain>
    </source>
</reference>
<dbReference type="GO" id="GO:0005737">
    <property type="term" value="C:cytoplasm"/>
    <property type="evidence" value="ECO:0000318"/>
    <property type="project" value="GO_Central"/>
</dbReference>
<dbReference type="OMA" id="EHFDAVH"/>
<dbReference type="GO" id="GO:0006302">
    <property type="term" value="P:double-strand break repair"/>
    <property type="evidence" value="ECO:0000318"/>
    <property type="project" value="GO_Central"/>
</dbReference>
<dbReference type="OrthoDB" id="686169at2759"/>
<dbReference type="Proteomes" id="UP000019116">
    <property type="component" value="Chromosome 5B"/>
</dbReference>
<evidence type="ECO:0000256" key="1">
    <source>
        <dbReference type="ARBA" id="ARBA00022801"/>
    </source>
</evidence>
<evidence type="ECO:0000259" key="2">
    <source>
        <dbReference type="Pfam" id="PF03372"/>
    </source>
</evidence>
<dbReference type="STRING" id="4565.A0A3B6LRI3"/>
<name>A0A3B6LRI3_WHEAT</name>
<dbReference type="GO" id="GO:0070260">
    <property type="term" value="F:5'-tyrosyl-DNA phosphodiesterase activity"/>
    <property type="evidence" value="ECO:0000318"/>
    <property type="project" value="GO_Central"/>
</dbReference>
<dbReference type="CDD" id="cd09080">
    <property type="entry name" value="TDP2"/>
    <property type="match status" value="1"/>
</dbReference>
<dbReference type="EnsemblPlants" id="TraesCS5B02G339400.1">
    <property type="protein sequence ID" value="TraesCS5B02G339400.1"/>
    <property type="gene ID" value="TraesCS5B02G339400"/>
</dbReference>
<keyword evidence="4" id="KW-1185">Reference proteome</keyword>
<evidence type="ECO:0000313" key="3">
    <source>
        <dbReference type="EnsemblPlants" id="TraesCS5B02G339400.1"/>
    </source>
</evidence>
<sequence length="291" mass="32869">MSTSDVKIKLLTYNVWSNEHVAVYRRMQSISDLIASHDPDIIFLQEVTCYIKDIIRRSPWWRQYREFTRPAPGLILLTKLHKVDPRHIDPGPAWLRPPPTPEGFLSAFLDSERGSTDTNGVEHDCRLYLVCCDHRLHVATCSPEPTQSAIRSVDRINRAHEYLGHFGKCSISDHNVVLAGDMNWDDDLDGPFPIPVGSGWVDAWCELRGGDGAGGWTYDSVANPMLRGFKPGRTRPDRFLCKLRDFDLDSIRMVGTEAIPGVTYYDDKGDVLPVLPSHRFGLLLTISPKQA</sequence>
<dbReference type="PANTHER" id="PTHR15822">
    <property type="entry name" value="TRAF AND TNF RECEPTOR-ASSOCIATED PROTEIN"/>
    <property type="match status" value="1"/>
</dbReference>
<dbReference type="SUPFAM" id="SSF56219">
    <property type="entry name" value="DNase I-like"/>
    <property type="match status" value="1"/>
</dbReference>
<accession>A0A3B6LRI3</accession>
<evidence type="ECO:0000313" key="4">
    <source>
        <dbReference type="Proteomes" id="UP000019116"/>
    </source>
</evidence>
<dbReference type="Gramene" id="TraesPARA_EIv1.0_1711760.1">
    <property type="protein sequence ID" value="TraesPARA_EIv1.0_1711760.1.CDS"/>
    <property type="gene ID" value="TraesPARA_EIv1.0_1711760"/>
</dbReference>
<dbReference type="InterPro" id="IPR036691">
    <property type="entry name" value="Endo/exonu/phosph_ase_sf"/>
</dbReference>
<feature type="domain" description="Endonuclease/exonuclease/phosphatase" evidence="2">
    <location>
        <begin position="11"/>
        <end position="225"/>
    </location>
</feature>
<dbReference type="PANTHER" id="PTHR15822:SF20">
    <property type="entry name" value="ENDONUCLEASE_EXONUCLEASE_PHOSPHATASE DOMAIN-CONTAINING PROTEIN"/>
    <property type="match status" value="1"/>
</dbReference>
<keyword evidence="1" id="KW-0378">Hydrolase</keyword>
<dbReference type="Gene3D" id="3.60.10.10">
    <property type="entry name" value="Endonuclease/exonuclease/phosphatase"/>
    <property type="match status" value="2"/>
</dbReference>
<dbReference type="Gramene" id="TraesCAD_scaffold_030471_01G000100.1">
    <property type="protein sequence ID" value="TraesCAD_scaffold_030471_01G000100.1"/>
    <property type="gene ID" value="TraesCAD_scaffold_030471_01G000100"/>
</dbReference>
<dbReference type="GO" id="GO:0003697">
    <property type="term" value="F:single-stranded DNA binding"/>
    <property type="evidence" value="ECO:0000318"/>
    <property type="project" value="GO_Central"/>
</dbReference>
<reference evidence="3" key="2">
    <citation type="submission" date="2018-10" db="UniProtKB">
        <authorList>
            <consortium name="EnsemblPlants"/>
        </authorList>
    </citation>
    <scope>IDENTIFICATION</scope>
</reference>
<proteinExistence type="predicted"/>
<dbReference type="Gramene" id="TraesCS5B03G0853200.1">
    <property type="protein sequence ID" value="TraesCS5B03G0853200.1.CDS"/>
    <property type="gene ID" value="TraesCS5B03G0853200"/>
</dbReference>
<dbReference type="AlphaFoldDB" id="A0A3B6LRI3"/>
<dbReference type="Gramene" id="TraesCS5B02G339400.1">
    <property type="protein sequence ID" value="TraesCS5B02G339400.1"/>
    <property type="gene ID" value="TraesCS5B02G339400"/>
</dbReference>